<dbReference type="Proteomes" id="UP000018467">
    <property type="component" value="Unassembled WGS sequence"/>
</dbReference>
<dbReference type="InterPro" id="IPR043129">
    <property type="entry name" value="ATPase_NBD"/>
</dbReference>
<reference evidence="2" key="2">
    <citation type="journal article" date="2014" name="Nat. Commun.">
        <title>The cavefish genome reveals candidate genes for eye loss.</title>
        <authorList>
            <person name="McGaugh S.E."/>
            <person name="Gross J.B."/>
            <person name="Aken B."/>
            <person name="Blin M."/>
            <person name="Borowsky R."/>
            <person name="Chalopin D."/>
            <person name="Hinaux H."/>
            <person name="Jeffery W.R."/>
            <person name="Keene A."/>
            <person name="Ma L."/>
            <person name="Minx P."/>
            <person name="Murphy D."/>
            <person name="O'Quin K.E."/>
            <person name="Retaux S."/>
            <person name="Rohner N."/>
            <person name="Searle S.M."/>
            <person name="Stahl B.A."/>
            <person name="Tabin C."/>
            <person name="Volff J.N."/>
            <person name="Yoshizawa M."/>
            <person name="Warren W.C."/>
        </authorList>
    </citation>
    <scope>NUCLEOTIDE SEQUENCE [LARGE SCALE GENOMIC DNA]</scope>
    <source>
        <strain evidence="2">female</strain>
    </source>
</reference>
<dbReference type="eggNOG" id="KOG0101">
    <property type="taxonomic scope" value="Eukaryota"/>
</dbReference>
<dbReference type="Gene3D" id="3.30.420.40">
    <property type="match status" value="1"/>
</dbReference>
<reference evidence="1" key="4">
    <citation type="submission" date="2025-09" db="UniProtKB">
        <authorList>
            <consortium name="Ensembl"/>
        </authorList>
    </citation>
    <scope>IDENTIFICATION</scope>
</reference>
<reference evidence="1" key="3">
    <citation type="submission" date="2025-08" db="UniProtKB">
        <authorList>
            <consortium name="Ensembl"/>
        </authorList>
    </citation>
    <scope>IDENTIFICATION</scope>
</reference>
<dbReference type="AlphaFoldDB" id="W5L8H5"/>
<name>W5L8H5_ASTMX</name>
<evidence type="ECO:0000313" key="1">
    <source>
        <dbReference type="Ensembl" id="ENSAMXP00000016137.2"/>
    </source>
</evidence>
<dbReference type="GeneTree" id="ENSGT00940000154551"/>
<dbReference type="Bgee" id="ENSAMXG00000015637">
    <property type="expression patterns" value="Expressed in intestine and 1 other cell type or tissue"/>
</dbReference>
<proteinExistence type="predicted"/>
<dbReference type="FunCoup" id="W5L8H5">
    <property type="interactions" value="12"/>
</dbReference>
<keyword evidence="2" id="KW-1185">Reference proteome</keyword>
<dbReference type="PANTHER" id="PTHR14187:SF5">
    <property type="entry name" value="HEAT SHOCK 70 KDA PROTEIN 12A"/>
    <property type="match status" value="1"/>
</dbReference>
<accession>W5L8H5</accession>
<sequence length="554" mass="63453">MADHRVFIAVDLGMDFSGYCFKIAESEQIQQPKWGKEFGFNTPKTPTCILFDGDQKFFKFGYDAIMTKKDEAKQLYLFDNFKMELHKNKLHRDVMLTSKNGKKMRAMTVFSESLRFMKDHALETIGKHTAGVKFSASDATWILTVPAIWSAAAKQFMREAATEAGLVTESEPDRLIIALEHEAASVWCKQLTHKQFMEEDLTEAEAIMKVPGTQYMVVDCGGVNITNTVHEVMEGGHLKELNWATKTFVDPKPIDKHFKECLRETFYEKMYDALEEKHPSDLQKLMYDYNGDLKFLSNVEQLVRKVEDKGADSKRIAETQSRIIQIGDKLKLLHDNRIRIIESLIREILADRKLNISYMFLVGGFALSPYVNRLLKERFEGRCKVLCPADAQMAVLKGTVTFGMRQNVVESRISRYTYGIKIVEEFDQTRHRGKRKYATKEGKAYCNDCFHCLVKKDESVCFDEVREFNFTLIERDQKPVQLILYCTESKSAMLVDERDMVKIGSLTVSMPVNKAGRPRLVKLQVKLGCPEMQATVIDVNTGEIGSVKLDLMSK</sequence>
<dbReference type="CDD" id="cd10229">
    <property type="entry name" value="ASKHA_NBD_HSP70_HSPA12"/>
    <property type="match status" value="1"/>
</dbReference>
<organism evidence="1 2">
    <name type="scientific">Astyanax mexicanus</name>
    <name type="common">Blind cave fish</name>
    <name type="synonym">Astyanax fasciatus mexicanus</name>
    <dbReference type="NCBI Taxonomy" id="7994"/>
    <lineage>
        <taxon>Eukaryota</taxon>
        <taxon>Metazoa</taxon>
        <taxon>Chordata</taxon>
        <taxon>Craniata</taxon>
        <taxon>Vertebrata</taxon>
        <taxon>Euteleostomi</taxon>
        <taxon>Actinopterygii</taxon>
        <taxon>Neopterygii</taxon>
        <taxon>Teleostei</taxon>
        <taxon>Ostariophysi</taxon>
        <taxon>Characiformes</taxon>
        <taxon>Characoidei</taxon>
        <taxon>Acestrorhamphidae</taxon>
        <taxon>Acestrorhamphinae</taxon>
        <taxon>Astyanax</taxon>
    </lineage>
</organism>
<dbReference type="STRING" id="7994.ENSAMXP00000016137"/>
<dbReference type="InParanoid" id="W5L8H5"/>
<dbReference type="SUPFAM" id="SSF53067">
    <property type="entry name" value="Actin-like ATPase domain"/>
    <property type="match status" value="2"/>
</dbReference>
<dbReference type="Ensembl" id="ENSAMXT00000016137.2">
    <property type="protein sequence ID" value="ENSAMXP00000016137.2"/>
    <property type="gene ID" value="ENSAMXG00000015637.2"/>
</dbReference>
<reference evidence="2" key="1">
    <citation type="submission" date="2013-03" db="EMBL/GenBank/DDBJ databases">
        <authorList>
            <person name="Jeffery W."/>
            <person name="Warren W."/>
            <person name="Wilson R.K."/>
        </authorList>
    </citation>
    <scope>NUCLEOTIDE SEQUENCE</scope>
    <source>
        <strain evidence="2">female</strain>
    </source>
</reference>
<protein>
    <submittedName>
        <fullName evidence="1">Uncharacterized protein</fullName>
    </submittedName>
</protein>
<dbReference type="HOGENOM" id="CLU_009958_5_3_1"/>
<evidence type="ECO:0000313" key="2">
    <source>
        <dbReference type="Proteomes" id="UP000018467"/>
    </source>
</evidence>
<dbReference type="PANTHER" id="PTHR14187">
    <property type="entry name" value="ALPHA KINASE/ELONGATION FACTOR 2 KINASE"/>
    <property type="match status" value="1"/>
</dbReference>